<evidence type="ECO:0008006" key="3">
    <source>
        <dbReference type="Google" id="ProtNLM"/>
    </source>
</evidence>
<gene>
    <name evidence="1" type="ORF">M8T91_10595</name>
</gene>
<evidence type="ECO:0000313" key="2">
    <source>
        <dbReference type="Proteomes" id="UP001321520"/>
    </source>
</evidence>
<organism evidence="1 2">
    <name type="scientific">Microbulbifer spongiae</name>
    <dbReference type="NCBI Taxonomy" id="2944933"/>
    <lineage>
        <taxon>Bacteria</taxon>
        <taxon>Pseudomonadati</taxon>
        <taxon>Pseudomonadota</taxon>
        <taxon>Gammaproteobacteria</taxon>
        <taxon>Cellvibrionales</taxon>
        <taxon>Microbulbiferaceae</taxon>
        <taxon>Microbulbifer</taxon>
    </lineage>
</organism>
<dbReference type="Gene3D" id="3.20.20.370">
    <property type="entry name" value="Glycoside hydrolase/deacetylase"/>
    <property type="match status" value="1"/>
</dbReference>
<dbReference type="InterPro" id="IPR011330">
    <property type="entry name" value="Glyco_hydro/deAcase_b/a-brl"/>
</dbReference>
<keyword evidence="2" id="KW-1185">Reference proteome</keyword>
<proteinExistence type="predicted"/>
<reference evidence="1 2" key="1">
    <citation type="submission" date="2022-05" db="EMBL/GenBank/DDBJ databases">
        <title>Microbulbifer sp. nov., isolated from sponge.</title>
        <authorList>
            <person name="Gao L."/>
        </authorList>
    </citation>
    <scope>NUCLEOTIDE SEQUENCE [LARGE SCALE GENOMIC DNA]</scope>
    <source>
        <strain evidence="1 2">MI-G</strain>
    </source>
</reference>
<dbReference type="Proteomes" id="UP001321520">
    <property type="component" value="Chromosome"/>
</dbReference>
<sequence length="73" mass="8132">MGPGAPAPRRYESLADYVVGNAEAGSVVLFHPTLEHTEQMIVALPLIHSRLVHRGFRFVTLAQITEEKVKEHL</sequence>
<name>A0ABY9E5T6_9GAMM</name>
<protein>
    <recommendedName>
        <fullName evidence="3">Polysaccharide deacetylase</fullName>
    </recommendedName>
</protein>
<dbReference type="RefSeq" id="WP_301414134.1">
    <property type="nucleotide sequence ID" value="NZ_CP098023.1"/>
</dbReference>
<accession>A0ABY9E5T6</accession>
<evidence type="ECO:0000313" key="1">
    <source>
        <dbReference type="EMBL" id="WKD48383.1"/>
    </source>
</evidence>
<dbReference type="SUPFAM" id="SSF88713">
    <property type="entry name" value="Glycoside hydrolase/deacetylase"/>
    <property type="match status" value="1"/>
</dbReference>
<dbReference type="EMBL" id="CP098023">
    <property type="protein sequence ID" value="WKD48383.1"/>
    <property type="molecule type" value="Genomic_DNA"/>
</dbReference>